<dbReference type="OrthoDB" id="6428749at2759"/>
<evidence type="ECO:0000313" key="3">
    <source>
        <dbReference type="Proteomes" id="UP000297777"/>
    </source>
</evidence>
<dbReference type="EMBL" id="PQXH01000022">
    <property type="protein sequence ID" value="TGO16988.1"/>
    <property type="molecule type" value="Genomic_DNA"/>
</dbReference>
<evidence type="ECO:0000259" key="1">
    <source>
        <dbReference type="Pfam" id="PF01425"/>
    </source>
</evidence>
<name>A0A4Z1F0B0_9HELO</name>
<proteinExistence type="predicted"/>
<dbReference type="InterPro" id="IPR036928">
    <property type="entry name" value="AS_sf"/>
</dbReference>
<organism evidence="2 3">
    <name type="scientific">Botrytis tulipae</name>
    <dbReference type="NCBI Taxonomy" id="87230"/>
    <lineage>
        <taxon>Eukaryota</taxon>
        <taxon>Fungi</taxon>
        <taxon>Dikarya</taxon>
        <taxon>Ascomycota</taxon>
        <taxon>Pezizomycotina</taxon>
        <taxon>Leotiomycetes</taxon>
        <taxon>Helotiales</taxon>
        <taxon>Sclerotiniaceae</taxon>
        <taxon>Botrytis</taxon>
    </lineage>
</organism>
<protein>
    <recommendedName>
        <fullName evidence="1">Amidase domain-containing protein</fullName>
    </recommendedName>
</protein>
<comment type="caution">
    <text evidence="2">The sequence shown here is derived from an EMBL/GenBank/DDBJ whole genome shotgun (WGS) entry which is preliminary data.</text>
</comment>
<dbReference type="Proteomes" id="UP000297777">
    <property type="component" value="Unassembled WGS sequence"/>
</dbReference>
<dbReference type="AlphaFoldDB" id="A0A4Z1F0B0"/>
<dbReference type="Pfam" id="PF01425">
    <property type="entry name" value="Amidase"/>
    <property type="match status" value="1"/>
</dbReference>
<keyword evidence="3" id="KW-1185">Reference proteome</keyword>
<evidence type="ECO:0000313" key="2">
    <source>
        <dbReference type="EMBL" id="TGO16988.1"/>
    </source>
</evidence>
<feature type="domain" description="Amidase" evidence="1">
    <location>
        <begin position="1"/>
        <end position="125"/>
    </location>
</feature>
<dbReference type="Gene3D" id="3.90.1300.10">
    <property type="entry name" value="Amidase signature (AS) domain"/>
    <property type="match status" value="1"/>
</dbReference>
<gene>
    <name evidence="2" type="ORF">BTUL_0022g00900</name>
</gene>
<dbReference type="SUPFAM" id="SSF75304">
    <property type="entry name" value="Amidase signature (AS) enzymes"/>
    <property type="match status" value="1"/>
</dbReference>
<sequence length="150" mass="17049">MKPTYNAISLEGQKICSISLDTLGFFARYIEDLQLLADAFSLKDIHPHKTIPLKEIRVAFMQTPMWDQAGPGTITAMDTAFTILHNRGLKIDQVPCTPESINFKMLTQNFNTIYDTEARSSSRQEYNMDKSKLHSEIRALVETPSYTPTM</sequence>
<accession>A0A4Z1F0B0</accession>
<dbReference type="InterPro" id="IPR023631">
    <property type="entry name" value="Amidase_dom"/>
</dbReference>
<reference evidence="2 3" key="1">
    <citation type="submission" date="2017-12" db="EMBL/GenBank/DDBJ databases">
        <title>Comparative genomics of Botrytis spp.</title>
        <authorList>
            <person name="Valero-Jimenez C.A."/>
            <person name="Tapia P."/>
            <person name="Veloso J."/>
            <person name="Silva-Moreno E."/>
            <person name="Staats M."/>
            <person name="Valdes J.H."/>
            <person name="Van Kan J.A.L."/>
        </authorList>
    </citation>
    <scope>NUCLEOTIDE SEQUENCE [LARGE SCALE GENOMIC DNA]</scope>
    <source>
        <strain evidence="2 3">Bt9001</strain>
    </source>
</reference>